<dbReference type="Pfam" id="PF03610">
    <property type="entry name" value="EIIA-man"/>
    <property type="match status" value="1"/>
</dbReference>
<dbReference type="Gene3D" id="1.10.1790.10">
    <property type="entry name" value="PRD domain"/>
    <property type="match status" value="1"/>
</dbReference>
<evidence type="ECO:0000259" key="7">
    <source>
        <dbReference type="PROSITE" id="PS51096"/>
    </source>
</evidence>
<dbReference type="InterPro" id="IPR007634">
    <property type="entry name" value="RNA_pol_sigma_54_DNA-bd"/>
</dbReference>
<dbReference type="InterPro" id="IPR025943">
    <property type="entry name" value="Sigma_54_int_dom_ATP-bd_2"/>
</dbReference>
<reference evidence="9" key="1">
    <citation type="submission" date="2022-07" db="EMBL/GenBank/DDBJ databases">
        <title>Enhanced cultured diversity of the mouse gut microbiota enables custom-made synthetic communities.</title>
        <authorList>
            <person name="Afrizal A."/>
        </authorList>
    </citation>
    <scope>NUCLEOTIDE SEQUENCE</scope>
    <source>
        <strain evidence="9">DSM 28593</strain>
    </source>
</reference>
<dbReference type="InterPro" id="IPR011608">
    <property type="entry name" value="PRD"/>
</dbReference>
<dbReference type="Gene3D" id="1.10.10.60">
    <property type="entry name" value="Homeodomain-like"/>
    <property type="match status" value="1"/>
</dbReference>
<evidence type="ECO:0000256" key="1">
    <source>
        <dbReference type="ARBA" id="ARBA00022679"/>
    </source>
</evidence>
<accession>A0AAE3HHK9</accession>
<dbReference type="InterPro" id="IPR036634">
    <property type="entry name" value="PRD_sf"/>
</dbReference>
<dbReference type="Proteomes" id="UP001205748">
    <property type="component" value="Unassembled WGS sequence"/>
</dbReference>
<dbReference type="SMART" id="SM00382">
    <property type="entry name" value="AAA"/>
    <property type="match status" value="1"/>
</dbReference>
<keyword evidence="1" id="KW-0808">Transferase</keyword>
<dbReference type="PANTHER" id="PTHR32071:SF38">
    <property type="entry name" value="PSP OPERON TRANSCRIPTIONAL ACTIVATOR"/>
    <property type="match status" value="1"/>
</dbReference>
<dbReference type="PROSITE" id="PS51096">
    <property type="entry name" value="PTS_EIIA_TYPE_4"/>
    <property type="match status" value="1"/>
</dbReference>
<dbReference type="Gene3D" id="3.40.50.510">
    <property type="entry name" value="Phosphotransferase system, mannose-type IIA component"/>
    <property type="match status" value="1"/>
</dbReference>
<dbReference type="CDD" id="cd00211">
    <property type="entry name" value="PTS_IIA_fru"/>
    <property type="match status" value="1"/>
</dbReference>
<dbReference type="EMBL" id="JANKAS010000007">
    <property type="protein sequence ID" value="MCR1899089.1"/>
    <property type="molecule type" value="Genomic_DNA"/>
</dbReference>
<dbReference type="InterPro" id="IPR004701">
    <property type="entry name" value="PTS_EIIA_man-typ"/>
</dbReference>
<evidence type="ECO:0000259" key="8">
    <source>
        <dbReference type="PROSITE" id="PS51372"/>
    </source>
</evidence>
<dbReference type="InterPro" id="IPR016152">
    <property type="entry name" value="PTrfase/Anion_transptr"/>
</dbReference>
<dbReference type="Pfam" id="PF00874">
    <property type="entry name" value="PRD"/>
    <property type="match status" value="1"/>
</dbReference>
<dbReference type="AlphaFoldDB" id="A0AAE3HHK9"/>
<sequence length="982" mass="111656">MRLKVENIIENEDKYKPLTDQEIAELLNTTRDRVTQLRKELNIPNSRERLDLVIFTYAKDIIHQEPSISHRELMSRLNSIGFSISRHKSLALIKEISHKNHSMDPGNSKEKPLINRESQSKTEEVEGKSFREIIGAEESIKLQIRQAQAAILYPPKGLHTLILGPSGVGKSQLAESMHSYAVTTSNFEEKAPFILFNCADYADNPQLLLSNIFGYKKGTFTGADSDQDGLVAKADGGILFLDEIHRLPNEGQEILFSILDKGEYRRLGETESNHKVNLMIIAATTEDPDSSLLLTLRRRIPMIIELPSLNKRTYSERLEIIKVFFDKEAKRINKKITVDIDAIRLLMLYDCPGNIGQLKSDIQVACAKALLNAVLEKKETLKIKISDLASHVRRGILNIDRKSQEIESYISNHLVFDVDHSKHSLDESNRYIMPNKIYQFIEKRSIELENQGLNSEEINLVIGREVQTELENFVKNSNIKNTLNKIELKNLVGSKILELVDQCYKLAKVYYDKLEDDFYYSLAIHLSATYERILKGKEIINPELRKIKSKYHGEYEVAKKIAEKINGELMIELPEEEIGFIAMYIKNFSEAYDADQKRVGVIVLTHGKVGKAIVEVTNTLLNTQHAIGIEMPLSENPKDTLAKTIDIIKKVDQGKGCLLLVDMGSLVTFGDIITRETGIYVRVVERVDTIMALEVTRRAIFPQSTLEDIVKSIKNDGIPNKEIDTNKAINANTLLPKAIVTTCITGEGTAEKIKHYIEEYAEKSEKNIKVIPVGLFSPINLDLEIKKISQNYHILCFVGTIDPEIKDIPFISIQSILSNQGINQLNNLITNSTKKDVENNVGKILDEKLIECNLEFENKNQAIDYMVDKLVHQGYVDEKFLLSVYKREMINSTSMKGDIAIPHGLPQYVKKPIVNIITLKKPIFWGEGKTVDAIFMIVYRKDSKKYFQDFYKVLLNGEVLKKIKQTDSEAEIKNIILRHVDV</sequence>
<keyword evidence="2" id="KW-0547">Nucleotide-binding</keyword>
<feature type="domain" description="PTS EIIA type-4" evidence="7">
    <location>
        <begin position="598"/>
        <end position="721"/>
    </location>
</feature>
<dbReference type="GO" id="GO:0016740">
    <property type="term" value="F:transferase activity"/>
    <property type="evidence" value="ECO:0007669"/>
    <property type="project" value="UniProtKB-KW"/>
</dbReference>
<dbReference type="InterPro" id="IPR003593">
    <property type="entry name" value="AAA+_ATPase"/>
</dbReference>
<dbReference type="Pfam" id="PF04552">
    <property type="entry name" value="Sigma54_DBD"/>
    <property type="match status" value="1"/>
</dbReference>
<feature type="domain" description="PTS EIIA type-2" evidence="6">
    <location>
        <begin position="843"/>
        <end position="979"/>
    </location>
</feature>
<evidence type="ECO:0000256" key="4">
    <source>
        <dbReference type="SAM" id="MobiDB-lite"/>
    </source>
</evidence>
<evidence type="ECO:0000313" key="9">
    <source>
        <dbReference type="EMBL" id="MCR1899089.1"/>
    </source>
</evidence>
<dbReference type="GO" id="GO:0016020">
    <property type="term" value="C:membrane"/>
    <property type="evidence" value="ECO:0007669"/>
    <property type="project" value="InterPro"/>
</dbReference>
<comment type="caution">
    <text evidence="9">The sequence shown here is derived from an EMBL/GenBank/DDBJ whole genome shotgun (WGS) entry which is preliminary data.</text>
</comment>
<evidence type="ECO:0000256" key="2">
    <source>
        <dbReference type="ARBA" id="ARBA00022741"/>
    </source>
</evidence>
<dbReference type="GO" id="GO:0005524">
    <property type="term" value="F:ATP binding"/>
    <property type="evidence" value="ECO:0007669"/>
    <property type="project" value="UniProtKB-KW"/>
</dbReference>
<dbReference type="CDD" id="cd00009">
    <property type="entry name" value="AAA"/>
    <property type="match status" value="1"/>
</dbReference>
<dbReference type="PANTHER" id="PTHR32071">
    <property type="entry name" value="TRANSCRIPTIONAL REGULATORY PROTEIN"/>
    <property type="match status" value="1"/>
</dbReference>
<dbReference type="SUPFAM" id="SSF53062">
    <property type="entry name" value="PTS system fructose IIA component-like"/>
    <property type="match status" value="1"/>
</dbReference>
<feature type="domain" description="PRD" evidence="8">
    <location>
        <begin position="491"/>
        <end position="595"/>
    </location>
</feature>
<name>A0AAE3HHK9_9FIRM</name>
<dbReference type="InterPro" id="IPR027417">
    <property type="entry name" value="P-loop_NTPase"/>
</dbReference>
<dbReference type="Pfam" id="PF00158">
    <property type="entry name" value="Sigma54_activat"/>
    <property type="match status" value="1"/>
</dbReference>
<feature type="domain" description="Sigma-54 factor interaction" evidence="5">
    <location>
        <begin position="133"/>
        <end position="367"/>
    </location>
</feature>
<dbReference type="SUPFAM" id="SSF55804">
    <property type="entry name" value="Phoshotransferase/anion transport protein"/>
    <property type="match status" value="1"/>
</dbReference>
<feature type="region of interest" description="Disordered" evidence="4">
    <location>
        <begin position="98"/>
        <end position="126"/>
    </location>
</feature>
<protein>
    <submittedName>
        <fullName evidence="9">Sigma 54-interacting transcriptional regulator</fullName>
    </submittedName>
</protein>
<dbReference type="GO" id="GO:0009401">
    <property type="term" value="P:phosphoenolpyruvate-dependent sugar phosphotransferase system"/>
    <property type="evidence" value="ECO:0007669"/>
    <property type="project" value="InterPro"/>
</dbReference>
<dbReference type="PROSITE" id="PS51372">
    <property type="entry name" value="PRD_2"/>
    <property type="match status" value="1"/>
</dbReference>
<dbReference type="PROSITE" id="PS51094">
    <property type="entry name" value="PTS_EIIA_TYPE_2"/>
    <property type="match status" value="1"/>
</dbReference>
<dbReference type="PROSITE" id="PS00676">
    <property type="entry name" value="SIGMA54_INTERACT_2"/>
    <property type="match status" value="1"/>
</dbReference>
<gene>
    <name evidence="9" type="ORF">NSA47_08850</name>
</gene>
<dbReference type="Gene3D" id="3.40.50.300">
    <property type="entry name" value="P-loop containing nucleotide triphosphate hydrolases"/>
    <property type="match status" value="1"/>
</dbReference>
<dbReference type="Pfam" id="PF00359">
    <property type="entry name" value="PTS_EIIA_2"/>
    <property type="match status" value="1"/>
</dbReference>
<dbReference type="SUPFAM" id="SSF52540">
    <property type="entry name" value="P-loop containing nucleoside triphosphate hydrolases"/>
    <property type="match status" value="1"/>
</dbReference>
<evidence type="ECO:0000313" key="10">
    <source>
        <dbReference type="Proteomes" id="UP001205748"/>
    </source>
</evidence>
<dbReference type="PROSITE" id="PS50045">
    <property type="entry name" value="SIGMA54_INTERACT_4"/>
    <property type="match status" value="1"/>
</dbReference>
<dbReference type="Gene3D" id="3.40.930.10">
    <property type="entry name" value="Mannitol-specific EII, Chain A"/>
    <property type="match status" value="1"/>
</dbReference>
<keyword evidence="3" id="KW-0067">ATP-binding</keyword>
<proteinExistence type="predicted"/>
<evidence type="ECO:0000256" key="3">
    <source>
        <dbReference type="ARBA" id="ARBA00022840"/>
    </source>
</evidence>
<dbReference type="InterPro" id="IPR002078">
    <property type="entry name" value="Sigma_54_int"/>
</dbReference>
<keyword evidence="10" id="KW-1185">Reference proteome</keyword>
<evidence type="ECO:0000259" key="6">
    <source>
        <dbReference type="PROSITE" id="PS51094"/>
    </source>
</evidence>
<dbReference type="InterPro" id="IPR036662">
    <property type="entry name" value="PTS_EIIA_man-typ_sf"/>
</dbReference>
<organism evidence="9 10">
    <name type="scientific">Irregularibacter muris</name>
    <dbReference type="NCBI Taxonomy" id="1796619"/>
    <lineage>
        <taxon>Bacteria</taxon>
        <taxon>Bacillati</taxon>
        <taxon>Bacillota</taxon>
        <taxon>Clostridia</taxon>
        <taxon>Eubacteriales</taxon>
        <taxon>Eubacteriaceae</taxon>
        <taxon>Irregularibacter</taxon>
    </lineage>
</organism>
<dbReference type="InterPro" id="IPR002178">
    <property type="entry name" value="PTS_EIIA_type-2_dom"/>
</dbReference>
<dbReference type="RefSeq" id="WP_257531076.1">
    <property type="nucleotide sequence ID" value="NZ_JANKAS010000007.1"/>
</dbReference>
<dbReference type="GO" id="GO:0001216">
    <property type="term" value="F:DNA-binding transcription activator activity"/>
    <property type="evidence" value="ECO:0007669"/>
    <property type="project" value="InterPro"/>
</dbReference>
<evidence type="ECO:0000259" key="5">
    <source>
        <dbReference type="PROSITE" id="PS50045"/>
    </source>
</evidence>
<dbReference type="SUPFAM" id="SSF63520">
    <property type="entry name" value="PTS-regulatory domain, PRD"/>
    <property type="match status" value="1"/>
</dbReference>